<accession>A0A6B1RTN7</accession>
<dbReference type="EMBL" id="WFIJ01000023">
    <property type="protein sequence ID" value="MUG84549.1"/>
    <property type="molecule type" value="Genomic_DNA"/>
</dbReference>
<organism evidence="3">
    <name type="scientific">Staphylococcus aureus</name>
    <dbReference type="NCBI Taxonomy" id="1280"/>
    <lineage>
        <taxon>Bacteria</taxon>
        <taxon>Bacillati</taxon>
        <taxon>Bacillota</taxon>
        <taxon>Bacilli</taxon>
        <taxon>Bacillales</taxon>
        <taxon>Staphylococcaceae</taxon>
        <taxon>Staphylococcus</taxon>
    </lineage>
</organism>
<evidence type="ECO:0000313" key="2">
    <source>
        <dbReference type="EMBL" id="MUG53506.1"/>
    </source>
</evidence>
<dbReference type="EMBL" id="CP053070">
    <property type="protein sequence ID" value="QJR06605.1"/>
    <property type="molecule type" value="Genomic_DNA"/>
</dbReference>
<proteinExistence type="predicted"/>
<name>A0A6B1RTN7_STAAU</name>
<dbReference type="Proteomes" id="UP000502818">
    <property type="component" value="Chromosome"/>
</dbReference>
<dbReference type="Pfam" id="PF04326">
    <property type="entry name" value="SLFN_AlbA_2"/>
    <property type="match status" value="1"/>
</dbReference>
<dbReference type="InterPro" id="IPR007421">
    <property type="entry name" value="Schlafen_AlbA_2_dom"/>
</dbReference>
<protein>
    <submittedName>
        <fullName evidence="3">Transcriptional regulator</fullName>
    </submittedName>
</protein>
<dbReference type="KEGG" id="sams:NI36_01935"/>
<dbReference type="EMBL" id="WFHO01000036">
    <property type="protein sequence ID" value="MUG53506.1"/>
    <property type="molecule type" value="Genomic_DNA"/>
</dbReference>
<dbReference type="Gene3D" id="3.30.565.60">
    <property type="match status" value="1"/>
</dbReference>
<dbReference type="Gene3D" id="3.30.950.30">
    <property type="entry name" value="Schlafen, AAA domain"/>
    <property type="match status" value="1"/>
</dbReference>
<evidence type="ECO:0000259" key="1">
    <source>
        <dbReference type="Pfam" id="PF04326"/>
    </source>
</evidence>
<evidence type="ECO:0000313" key="6">
    <source>
        <dbReference type="Proteomes" id="UP000502818"/>
    </source>
</evidence>
<feature type="domain" description="Schlafen AlbA-2" evidence="1">
    <location>
        <begin position="20"/>
        <end position="141"/>
    </location>
</feature>
<gene>
    <name evidence="3" type="ORF">GAY51_12975</name>
    <name evidence="2" type="ORF">GAY54_13240</name>
    <name evidence="4" type="ORF">HH313_000382</name>
</gene>
<dbReference type="Pfam" id="PF13749">
    <property type="entry name" value="HATPase_c_4"/>
    <property type="match status" value="1"/>
</dbReference>
<evidence type="ECO:0000313" key="3">
    <source>
        <dbReference type="EMBL" id="MUG84549.1"/>
    </source>
</evidence>
<reference evidence="3 5" key="1">
    <citation type="journal article" date="2019" name="Int. J. Infect. Dis.">
        <title>Characterization of a community-acquired methicillin-resistant sequence type 338 Staphylococcus aureus strain containing a staphylococcal cassette chromosome mec type VT.</title>
        <authorList>
            <person name="Chen Y."/>
            <person name="Hong J."/>
            <person name="Chen Y."/>
            <person name="Wang H."/>
            <person name="Yu Y."/>
            <person name="Qu T."/>
        </authorList>
    </citation>
    <scope>NUCLEOTIDE SEQUENCE</scope>
    <source>
        <strain evidence="2 5">LJ05</strain>
        <strain evidence="3">LQ41</strain>
    </source>
</reference>
<dbReference type="InterPro" id="IPR038475">
    <property type="entry name" value="RecG_C_sf"/>
</dbReference>
<sequence length="484" mass="56006">MNKEDYLKNIVSEKISNGAEDSTTEFKVNNDDPKTIGEYISALGNSATLEDKDYAYMIWGIEDESKKVVGTKFHPNNAKKGQEDLQNWLHRMIKPSIDFTFDTIDYDGKNITILRIPKAIHQPISFNGEEFIRVGSYKKKLRDYPEKEKQLWKKFQELPFESLSAYLVKNYDEIFELLDYESYYKLLKQPLPIQKDLIIDHFKHEEIIKENEGNVYITNLGAILLAKNLDNFKPLKRKAPRVIKYKGNNKIETISEQVGIKGYACGFEGLIKYINNLLPSNEVIGEVFRETVQMYPELAIRELVANSLIHQDLLISGAGPVIEIFDNRIEIVNPGTPLIKVERFLDSPPKSRNESLASLLRRMGICEERGTGIDKVISETEKYQLPAPLITLYDEFIKVTLHAYKDINDMTREEKIRATYMHACLKYVESESITNQSLRKRFGLEDKKISVISRIIKDTVAEEYIKPVDPETSPRHMRYIPYWA</sequence>
<dbReference type="PANTHER" id="PTHR30595:SF6">
    <property type="entry name" value="SCHLAFEN ALBA-2 DOMAIN-CONTAINING PROTEIN"/>
    <property type="match status" value="1"/>
</dbReference>
<dbReference type="PANTHER" id="PTHR30595">
    <property type="entry name" value="GLPR-RELATED TRANSCRIPTIONAL REPRESSOR"/>
    <property type="match status" value="1"/>
</dbReference>
<evidence type="ECO:0000313" key="4">
    <source>
        <dbReference type="EMBL" id="QJR06605.1"/>
    </source>
</evidence>
<dbReference type="InterPro" id="IPR038461">
    <property type="entry name" value="Schlafen_AlbA_2_dom_sf"/>
</dbReference>
<reference evidence="4 6" key="2">
    <citation type="submission" date="2020-04" db="EMBL/GenBank/DDBJ databases">
        <authorList>
            <person name="Kim J.-M."/>
            <person name="Chung S.H."/>
            <person name="Kim I."/>
            <person name="Kim J.-S."/>
        </authorList>
    </citation>
    <scope>NUCLEOTIDE SEQUENCE [LARGE SCALE GENOMIC DNA]</scope>
    <source>
        <strain evidence="4">HL20709</strain>
    </source>
</reference>
<evidence type="ECO:0000313" key="5">
    <source>
        <dbReference type="Proteomes" id="UP000463077"/>
    </source>
</evidence>
<dbReference type="RefSeq" id="WP_001030866.1">
    <property type="nucleotide sequence ID" value="NZ_BDZA01000017.1"/>
</dbReference>
<dbReference type="AlphaFoldDB" id="A0A6B1RTN7"/>
<dbReference type="Proteomes" id="UP000463077">
    <property type="component" value="Unassembled WGS sequence"/>
</dbReference>